<feature type="domain" description="C2H2-type" evidence="6">
    <location>
        <begin position="678"/>
        <end position="706"/>
    </location>
</feature>
<dbReference type="InterPro" id="IPR013087">
    <property type="entry name" value="Znf_C2H2_type"/>
</dbReference>
<feature type="domain" description="C2H2-type" evidence="6">
    <location>
        <begin position="566"/>
        <end position="590"/>
    </location>
</feature>
<dbReference type="InterPro" id="IPR036236">
    <property type="entry name" value="Znf_C2H2_sf"/>
</dbReference>
<dbReference type="Pfam" id="PF21549">
    <property type="entry name" value="PRDM2_PR"/>
    <property type="match status" value="1"/>
</dbReference>
<organism evidence="8">
    <name type="scientific">Diabrotica virgifera virgifera</name>
    <name type="common">western corn rootworm</name>
    <dbReference type="NCBI Taxonomy" id="50390"/>
    <lineage>
        <taxon>Eukaryota</taxon>
        <taxon>Metazoa</taxon>
        <taxon>Ecdysozoa</taxon>
        <taxon>Arthropoda</taxon>
        <taxon>Hexapoda</taxon>
        <taxon>Insecta</taxon>
        <taxon>Pterygota</taxon>
        <taxon>Neoptera</taxon>
        <taxon>Endopterygota</taxon>
        <taxon>Coleoptera</taxon>
        <taxon>Polyphaga</taxon>
        <taxon>Cucujiformia</taxon>
        <taxon>Chrysomeloidea</taxon>
        <taxon>Chrysomelidae</taxon>
        <taxon>Galerucinae</taxon>
        <taxon>Diabroticina</taxon>
        <taxon>Diabroticites</taxon>
        <taxon>Diabrotica</taxon>
    </lineage>
</organism>
<evidence type="ECO:0000256" key="1">
    <source>
        <dbReference type="ARBA" id="ARBA00022723"/>
    </source>
</evidence>
<evidence type="ECO:0000313" key="8">
    <source>
        <dbReference type="RefSeq" id="XP_028129719.1"/>
    </source>
</evidence>
<feature type="domain" description="C2H2-type" evidence="6">
    <location>
        <begin position="651"/>
        <end position="678"/>
    </location>
</feature>
<dbReference type="PANTHER" id="PTHR24379:SF127">
    <property type="entry name" value="BLOODY FINGERS-RELATED"/>
    <property type="match status" value="1"/>
</dbReference>
<dbReference type="Gene3D" id="3.30.160.60">
    <property type="entry name" value="Classic Zinc Finger"/>
    <property type="match status" value="5"/>
</dbReference>
<dbReference type="SMART" id="SM00355">
    <property type="entry name" value="ZnF_C2H2"/>
    <property type="match status" value="12"/>
</dbReference>
<reference evidence="8" key="1">
    <citation type="submission" date="2025-08" db="UniProtKB">
        <authorList>
            <consortium name="RefSeq"/>
        </authorList>
    </citation>
    <scope>IDENTIFICATION</scope>
    <source>
        <tissue evidence="8">Whole insect</tissue>
    </source>
</reference>
<feature type="domain" description="C2H2-type" evidence="6">
    <location>
        <begin position="709"/>
        <end position="736"/>
    </location>
</feature>
<feature type="domain" description="C2H2-type" evidence="6">
    <location>
        <begin position="620"/>
        <end position="647"/>
    </location>
</feature>
<protein>
    <submittedName>
        <fullName evidence="8">Zinc finger protein 62-like</fullName>
    </submittedName>
</protein>
<dbReference type="PROSITE" id="PS50280">
    <property type="entry name" value="SET"/>
    <property type="match status" value="1"/>
</dbReference>
<dbReference type="PANTHER" id="PTHR24379">
    <property type="entry name" value="KRAB AND ZINC FINGER DOMAIN-CONTAINING"/>
    <property type="match status" value="1"/>
</dbReference>
<dbReference type="GO" id="GO:0005634">
    <property type="term" value="C:nucleus"/>
    <property type="evidence" value="ECO:0007669"/>
    <property type="project" value="TreeGrafter"/>
</dbReference>
<evidence type="ECO:0000259" key="6">
    <source>
        <dbReference type="PROSITE" id="PS50157"/>
    </source>
</evidence>
<dbReference type="GO" id="GO:0000977">
    <property type="term" value="F:RNA polymerase II transcription regulatory region sequence-specific DNA binding"/>
    <property type="evidence" value="ECO:0007669"/>
    <property type="project" value="TreeGrafter"/>
</dbReference>
<gene>
    <name evidence="8" type="primary">LOC114325790</name>
</gene>
<dbReference type="Pfam" id="PF13912">
    <property type="entry name" value="zf-C2H2_6"/>
    <property type="match status" value="2"/>
</dbReference>
<dbReference type="PROSITE" id="PS00028">
    <property type="entry name" value="ZINC_FINGER_C2H2_1"/>
    <property type="match status" value="9"/>
</dbReference>
<evidence type="ECO:0000256" key="3">
    <source>
        <dbReference type="ARBA" id="ARBA00022771"/>
    </source>
</evidence>
<dbReference type="GO" id="GO:0000981">
    <property type="term" value="F:DNA-binding transcription factor activity, RNA polymerase II-specific"/>
    <property type="evidence" value="ECO:0007669"/>
    <property type="project" value="TreeGrafter"/>
</dbReference>
<evidence type="ECO:0000256" key="2">
    <source>
        <dbReference type="ARBA" id="ARBA00022737"/>
    </source>
</evidence>
<sequence>MSICGICGSKHVPAECDLIEVTSHIPDRIIPSRARLTMPEALELRKLADGTYDVAALYPFEKGTQFGPLVCKKLCSLLPAINFPLRVFCERGSEDETFSEYYLDTTNESECNWMMFVSAAADFEEQNIICYQDGEDIYYVTVKDICEGEALKVWYSPYYAAKMEKKTWKPSSNDENHNVTENSVVEQLVKNKKDISAREIWSCKFCGKTEKLLSEFALHLIQHYRMKAETFCNVCNFQFNRVKTYQEHMKRIHKTDTVPLPTEQQSAVLPTPEEPIPDSLSQNTSIGGPLMFTSLLGDSMDNTMLIFTKSDSSGIDQNRRGTQNNNNLGVEVLTVKVEPTRCENVKVLDNFNLELASNGNEKLICDICLSDFDSLKELITHMNIHSKGSEATVHDKVSKKTNKATHLRNIETNELLKQPSIIQKSIPSLPELQTKDAYLSDPFLLTGLPSDNIDMGNTTLILDSNHVVLSGIKNENDLFESENMNLNVEMILPENVKQLDNFNFEIAPNENEQPVCDICLKTFKNKKMLVLHMNVHAGKFVCYECNKVFTRNENLIYHSCTTYYKLKCHLCERLFSQEKALNFHIKTRHTINCKRCKTIFSSEEEKKAHNCPKKALSKQHTCTVCSKVFNFKNNLYTHMKTHESNPSEPLYTCPTCNKVCKNWNIYFRHRKLHEGLKYKCDMCDKTFNRSDSLKLHKDDQHSLDEANKVSCETCQKDFKNKKLLKLHQITHLDNSYNCQHCSSVFKTQKYLKRHIKHVHDSYKVIESLVSCIDKQYSCPKCNKKFKLRHSVERHVKNFHPEYSLEYKNNSKMKGLENKRQANLSRQVEDLKRTIDNMNFTTDEINQDNTMEILFNNSDIFTSDSNDRLMESLINTAVSENNLDDKDHQQDPMLSMPDLDLDHIGLRTNVKS</sequence>
<feature type="domain" description="C2H2-type" evidence="6">
    <location>
        <begin position="540"/>
        <end position="558"/>
    </location>
</feature>
<dbReference type="RefSeq" id="XP_028129719.1">
    <property type="nucleotide sequence ID" value="XM_028273918.1"/>
</dbReference>
<dbReference type="InParanoid" id="A0A6P7F266"/>
<dbReference type="Gene3D" id="2.170.270.10">
    <property type="entry name" value="SET domain"/>
    <property type="match status" value="1"/>
</dbReference>
<keyword evidence="4" id="KW-0862">Zinc</keyword>
<keyword evidence="1" id="KW-0479">Metal-binding</keyword>
<dbReference type="OrthoDB" id="40579at2759"/>
<feature type="domain" description="C2H2-type" evidence="6">
    <location>
        <begin position="776"/>
        <end position="799"/>
    </location>
</feature>
<evidence type="ECO:0000256" key="5">
    <source>
        <dbReference type="PROSITE-ProRule" id="PRU00042"/>
    </source>
</evidence>
<dbReference type="Pfam" id="PF00096">
    <property type="entry name" value="zf-C2H2"/>
    <property type="match status" value="4"/>
</dbReference>
<dbReference type="GO" id="GO:0008170">
    <property type="term" value="F:N-methyltransferase activity"/>
    <property type="evidence" value="ECO:0007669"/>
    <property type="project" value="UniProtKB-ARBA"/>
</dbReference>
<keyword evidence="3 5" id="KW-0863">Zinc-finger</keyword>
<feature type="domain" description="C2H2-type" evidence="6">
    <location>
        <begin position="736"/>
        <end position="764"/>
    </location>
</feature>
<name>A0A6P7F266_DIAVI</name>
<evidence type="ECO:0000259" key="7">
    <source>
        <dbReference type="PROSITE" id="PS50280"/>
    </source>
</evidence>
<dbReference type="GO" id="GO:0008757">
    <property type="term" value="F:S-adenosylmethionine-dependent methyltransferase activity"/>
    <property type="evidence" value="ECO:0007669"/>
    <property type="project" value="UniProtKB-ARBA"/>
</dbReference>
<feature type="domain" description="C2H2-type" evidence="6">
    <location>
        <begin position="514"/>
        <end position="541"/>
    </location>
</feature>
<dbReference type="AlphaFoldDB" id="A0A6P7F266"/>
<dbReference type="SUPFAM" id="SSF57667">
    <property type="entry name" value="beta-beta-alpha zinc fingers"/>
    <property type="match status" value="4"/>
</dbReference>
<dbReference type="GO" id="GO:0008270">
    <property type="term" value="F:zinc ion binding"/>
    <property type="evidence" value="ECO:0007669"/>
    <property type="project" value="UniProtKB-KW"/>
</dbReference>
<dbReference type="GO" id="GO:0008276">
    <property type="term" value="F:protein methyltransferase activity"/>
    <property type="evidence" value="ECO:0007669"/>
    <property type="project" value="UniProtKB-ARBA"/>
</dbReference>
<proteinExistence type="predicted"/>
<feature type="domain" description="SET" evidence="7">
    <location>
        <begin position="40"/>
        <end position="156"/>
    </location>
</feature>
<keyword evidence="2" id="KW-0677">Repeat</keyword>
<dbReference type="InterPro" id="IPR001214">
    <property type="entry name" value="SET_dom"/>
</dbReference>
<dbReference type="Pfam" id="PF12874">
    <property type="entry name" value="zf-met"/>
    <property type="match status" value="1"/>
</dbReference>
<dbReference type="InterPro" id="IPR046341">
    <property type="entry name" value="SET_dom_sf"/>
</dbReference>
<evidence type="ECO:0000256" key="4">
    <source>
        <dbReference type="ARBA" id="ARBA00022833"/>
    </source>
</evidence>
<accession>A0A6P7F266</accession>
<dbReference type="PROSITE" id="PS50157">
    <property type="entry name" value="ZINC_FINGER_C2H2_2"/>
    <property type="match status" value="9"/>
</dbReference>